<organism evidence="2 3">
    <name type="scientific">Bimuria novae-zelandiae CBS 107.79</name>
    <dbReference type="NCBI Taxonomy" id="1447943"/>
    <lineage>
        <taxon>Eukaryota</taxon>
        <taxon>Fungi</taxon>
        <taxon>Dikarya</taxon>
        <taxon>Ascomycota</taxon>
        <taxon>Pezizomycotina</taxon>
        <taxon>Dothideomycetes</taxon>
        <taxon>Pleosporomycetidae</taxon>
        <taxon>Pleosporales</taxon>
        <taxon>Massarineae</taxon>
        <taxon>Didymosphaeriaceae</taxon>
        <taxon>Bimuria</taxon>
    </lineage>
</organism>
<name>A0A6A5UZK0_9PLEO</name>
<feature type="compositionally biased region" description="Polar residues" evidence="1">
    <location>
        <begin position="125"/>
        <end position="135"/>
    </location>
</feature>
<evidence type="ECO:0000313" key="3">
    <source>
        <dbReference type="Proteomes" id="UP000800036"/>
    </source>
</evidence>
<proteinExistence type="predicted"/>
<reference evidence="2" key="1">
    <citation type="journal article" date="2020" name="Stud. Mycol.">
        <title>101 Dothideomycetes genomes: a test case for predicting lifestyles and emergence of pathogens.</title>
        <authorList>
            <person name="Haridas S."/>
            <person name="Albert R."/>
            <person name="Binder M."/>
            <person name="Bloem J."/>
            <person name="Labutti K."/>
            <person name="Salamov A."/>
            <person name="Andreopoulos B."/>
            <person name="Baker S."/>
            <person name="Barry K."/>
            <person name="Bills G."/>
            <person name="Bluhm B."/>
            <person name="Cannon C."/>
            <person name="Castanera R."/>
            <person name="Culley D."/>
            <person name="Daum C."/>
            <person name="Ezra D."/>
            <person name="Gonzalez J."/>
            <person name="Henrissat B."/>
            <person name="Kuo A."/>
            <person name="Liang C."/>
            <person name="Lipzen A."/>
            <person name="Lutzoni F."/>
            <person name="Magnuson J."/>
            <person name="Mondo S."/>
            <person name="Nolan M."/>
            <person name="Ohm R."/>
            <person name="Pangilinan J."/>
            <person name="Park H.-J."/>
            <person name="Ramirez L."/>
            <person name="Alfaro M."/>
            <person name="Sun H."/>
            <person name="Tritt A."/>
            <person name="Yoshinaga Y."/>
            <person name="Zwiers L.-H."/>
            <person name="Turgeon B."/>
            <person name="Goodwin S."/>
            <person name="Spatafora J."/>
            <person name="Crous P."/>
            <person name="Grigoriev I."/>
        </authorList>
    </citation>
    <scope>NUCLEOTIDE SEQUENCE</scope>
    <source>
        <strain evidence="2">CBS 107.79</strain>
    </source>
</reference>
<protein>
    <submittedName>
        <fullName evidence="2">Uncharacterized protein</fullName>
    </submittedName>
</protein>
<evidence type="ECO:0000313" key="2">
    <source>
        <dbReference type="EMBL" id="KAF1966487.1"/>
    </source>
</evidence>
<sequence length="248" mass="26988">MAMNGPGPAVIAPTGYGGASHSNKMTAADFYSNPWTDKDEYETHPFETAASRFKHAHTLSSDSGSIESPIDGSSPFRLKRKSTLKGRDRLEKRLTGQANSERHVSMEGSIVDHPDRYSADHSRSSQESVEWTSTDTMKRSSSFSRPRPKGERPLTAASSVYPNERDSIMSWNAAVAPDVPDKPLPSIPEAMQGSPGLGLDRSKSFSRPRPKRDESVETLVEVEGEERATTPVPKGVMAPPVTAEGVSF</sequence>
<evidence type="ECO:0000256" key="1">
    <source>
        <dbReference type="SAM" id="MobiDB-lite"/>
    </source>
</evidence>
<dbReference type="EMBL" id="ML976745">
    <property type="protein sequence ID" value="KAF1966487.1"/>
    <property type="molecule type" value="Genomic_DNA"/>
</dbReference>
<keyword evidence="3" id="KW-1185">Reference proteome</keyword>
<feature type="region of interest" description="Disordered" evidence="1">
    <location>
        <begin position="55"/>
        <end position="161"/>
    </location>
</feature>
<feature type="region of interest" description="Disordered" evidence="1">
    <location>
        <begin position="180"/>
        <end position="248"/>
    </location>
</feature>
<dbReference type="AlphaFoldDB" id="A0A6A5UZK0"/>
<feature type="compositionally biased region" description="Basic and acidic residues" evidence="1">
    <location>
        <begin position="85"/>
        <end position="124"/>
    </location>
</feature>
<dbReference type="Proteomes" id="UP000800036">
    <property type="component" value="Unassembled WGS sequence"/>
</dbReference>
<accession>A0A6A5UZK0</accession>
<gene>
    <name evidence="2" type="ORF">BU23DRAFT_560184</name>
</gene>